<reference evidence="1 2" key="1">
    <citation type="submission" date="2023-09" db="EMBL/GenBank/DDBJ databases">
        <authorList>
            <person name="Wang M."/>
        </authorList>
    </citation>
    <scope>NUCLEOTIDE SEQUENCE [LARGE SCALE GENOMIC DNA]</scope>
    <source>
        <strain evidence="1">GT-2023</strain>
        <tissue evidence="1">Liver</tissue>
    </source>
</reference>
<keyword evidence="2" id="KW-1185">Reference proteome</keyword>
<comment type="caution">
    <text evidence="1">The sequence shown here is derived from an EMBL/GenBank/DDBJ whole genome shotgun (WGS) entry which is preliminary data.</text>
</comment>
<protein>
    <submittedName>
        <fullName evidence="1">Uncharacterized protein</fullName>
    </submittedName>
</protein>
<evidence type="ECO:0000313" key="2">
    <source>
        <dbReference type="Proteomes" id="UP001558613"/>
    </source>
</evidence>
<sequence>MRILSDRDTFIFQHRSGLQRDAESVCCKSPDDTDHVCVSHQCQQTHTDPESLNSPGKQSDVNKRKRWILQLKENNSRPENLHFYL</sequence>
<proteinExistence type="predicted"/>
<gene>
    <name evidence="1" type="ORF">QQF64_021478</name>
</gene>
<dbReference type="Proteomes" id="UP001558613">
    <property type="component" value="Unassembled WGS sequence"/>
</dbReference>
<evidence type="ECO:0000313" key="1">
    <source>
        <dbReference type="EMBL" id="KAL1248160.1"/>
    </source>
</evidence>
<dbReference type="EMBL" id="JAYMGO010000024">
    <property type="protein sequence ID" value="KAL1248160.1"/>
    <property type="molecule type" value="Genomic_DNA"/>
</dbReference>
<name>A0ABR3L767_9TELE</name>
<accession>A0ABR3L767</accession>
<organism evidence="1 2">
    <name type="scientific">Cirrhinus molitorella</name>
    <name type="common">mud carp</name>
    <dbReference type="NCBI Taxonomy" id="172907"/>
    <lineage>
        <taxon>Eukaryota</taxon>
        <taxon>Metazoa</taxon>
        <taxon>Chordata</taxon>
        <taxon>Craniata</taxon>
        <taxon>Vertebrata</taxon>
        <taxon>Euteleostomi</taxon>
        <taxon>Actinopterygii</taxon>
        <taxon>Neopterygii</taxon>
        <taxon>Teleostei</taxon>
        <taxon>Ostariophysi</taxon>
        <taxon>Cypriniformes</taxon>
        <taxon>Cyprinidae</taxon>
        <taxon>Labeoninae</taxon>
        <taxon>Labeonini</taxon>
        <taxon>Cirrhinus</taxon>
    </lineage>
</organism>